<proteinExistence type="predicted"/>
<evidence type="ECO:0000313" key="2">
    <source>
        <dbReference type="Proteomes" id="UP000320593"/>
    </source>
</evidence>
<dbReference type="Proteomes" id="UP000320593">
    <property type="component" value="Unassembled WGS sequence"/>
</dbReference>
<organism evidence="1 2">
    <name type="scientific">Roseibium hamelinense</name>
    <dbReference type="NCBI Taxonomy" id="150831"/>
    <lineage>
        <taxon>Bacteria</taxon>
        <taxon>Pseudomonadati</taxon>
        <taxon>Pseudomonadota</taxon>
        <taxon>Alphaproteobacteria</taxon>
        <taxon>Hyphomicrobiales</taxon>
        <taxon>Stappiaceae</taxon>
        <taxon>Roseibium</taxon>
    </lineage>
</organism>
<dbReference type="RefSeq" id="WP_145340042.1">
    <property type="nucleotide sequence ID" value="NZ_SMLY01000055.1"/>
</dbReference>
<dbReference type="OrthoDB" id="9806601at2"/>
<dbReference type="AlphaFoldDB" id="A0A562TG26"/>
<protein>
    <submittedName>
        <fullName evidence="1">Uncharacterized protein</fullName>
    </submittedName>
</protein>
<reference evidence="1 2" key="1">
    <citation type="submission" date="2019-07" db="EMBL/GenBank/DDBJ databases">
        <title>Genomic Encyclopedia of Archaeal and Bacterial Type Strains, Phase II (KMG-II): from individual species to whole genera.</title>
        <authorList>
            <person name="Goeker M."/>
        </authorList>
    </citation>
    <scope>NUCLEOTIDE SEQUENCE [LARGE SCALE GENOMIC DNA]</scope>
    <source>
        <strain evidence="1 2">ATCC BAA-252</strain>
    </source>
</reference>
<evidence type="ECO:0000313" key="1">
    <source>
        <dbReference type="EMBL" id="TWI92492.1"/>
    </source>
</evidence>
<keyword evidence="2" id="KW-1185">Reference proteome</keyword>
<sequence length="66" mass="7046">MRTAPCSDGLWSDTATDRAERMIFGAFGTGDPPLSIHDAQSEPYAAAKGLYYETGAALTHLTNGRI</sequence>
<accession>A0A562TG26</accession>
<name>A0A562TG26_9HYPH</name>
<gene>
    <name evidence="1" type="ORF">JM93_00034</name>
</gene>
<comment type="caution">
    <text evidence="1">The sequence shown here is derived from an EMBL/GenBank/DDBJ whole genome shotgun (WGS) entry which is preliminary data.</text>
</comment>
<dbReference type="EMBL" id="VLLF01000001">
    <property type="protein sequence ID" value="TWI92492.1"/>
    <property type="molecule type" value="Genomic_DNA"/>
</dbReference>